<feature type="compositionally biased region" description="Basic and acidic residues" evidence="1">
    <location>
        <begin position="68"/>
        <end position="77"/>
    </location>
</feature>
<evidence type="ECO:0000313" key="2">
    <source>
        <dbReference type="EMBL" id="MYM97757.1"/>
    </source>
</evidence>
<comment type="caution">
    <text evidence="2">The sequence shown here is derived from an EMBL/GenBank/DDBJ whole genome shotgun (WGS) entry which is preliminary data.</text>
</comment>
<evidence type="ECO:0000313" key="3">
    <source>
        <dbReference type="Proteomes" id="UP000447355"/>
    </source>
</evidence>
<sequence length="398" mass="43579">MSVYTVCFSGTACTRDEGEKSRKESDRDIYTPDTGYIPVRIHKEITGTLQPGRASASVRGVGENDWASPRDDSEPLKLDGPLHVPPDLRQYAQSYSGGNQFSYPSQINGWAAVALALHGANLAAASGAEQYNLIGHSRGAAECIMAAWFLYAYGRRDVTVNIFAIDPVPGSGEWYGILTQLPPNVVNFTGIYAWDHVGGRLDPGFMALVPRPNARQCQEDQPPFKLGATWKTLADHNQRADPLQLQAGRMQPKGYQLYACRGRHGTVTGNRTSDGMYDASKADPTVAPVPELIYKLAREHLSDWGTLFDAPCAVQTKSAELSEAIHTNHVTFDKMGGGANRTSTLPWRPLVRRISSISGLNPANYYYLEDVAGVPPAQSNYPVTSERAGRGWVDWSYL</sequence>
<dbReference type="RefSeq" id="WP_161086639.1">
    <property type="nucleotide sequence ID" value="NZ_WWCX01000086.1"/>
</dbReference>
<dbReference type="AlphaFoldDB" id="A0A845GYK1"/>
<dbReference type="InterPro" id="IPR029058">
    <property type="entry name" value="AB_hydrolase_fold"/>
</dbReference>
<name>A0A845GYK1_9BURK</name>
<gene>
    <name evidence="2" type="ORF">GTP90_28295</name>
</gene>
<dbReference type="EMBL" id="WWCX01000086">
    <property type="protein sequence ID" value="MYM97757.1"/>
    <property type="molecule type" value="Genomic_DNA"/>
</dbReference>
<dbReference type="Proteomes" id="UP000447355">
    <property type="component" value="Unassembled WGS sequence"/>
</dbReference>
<reference evidence="2" key="1">
    <citation type="submission" date="2019-12" db="EMBL/GenBank/DDBJ databases">
        <title>Novel species isolated from a subtropical stream in China.</title>
        <authorList>
            <person name="Lu H."/>
        </authorList>
    </citation>
    <scope>NUCLEOTIDE SEQUENCE [LARGE SCALE GENOMIC DNA]</scope>
    <source>
        <strain evidence="2">FT81W</strain>
    </source>
</reference>
<protein>
    <submittedName>
        <fullName evidence="2">Tat pathway signal protein</fullName>
    </submittedName>
</protein>
<feature type="region of interest" description="Disordered" evidence="1">
    <location>
        <begin position="48"/>
        <end position="79"/>
    </location>
</feature>
<accession>A0A845GYK1</accession>
<dbReference type="SUPFAM" id="SSF53474">
    <property type="entry name" value="alpha/beta-Hydrolases"/>
    <property type="match status" value="1"/>
</dbReference>
<organism evidence="2 3">
    <name type="scientific">Duganella vulcania</name>
    <dbReference type="NCBI Taxonomy" id="2692166"/>
    <lineage>
        <taxon>Bacteria</taxon>
        <taxon>Pseudomonadati</taxon>
        <taxon>Pseudomonadota</taxon>
        <taxon>Betaproteobacteria</taxon>
        <taxon>Burkholderiales</taxon>
        <taxon>Oxalobacteraceae</taxon>
        <taxon>Telluria group</taxon>
        <taxon>Duganella</taxon>
    </lineage>
</organism>
<evidence type="ECO:0000256" key="1">
    <source>
        <dbReference type="SAM" id="MobiDB-lite"/>
    </source>
</evidence>
<proteinExistence type="predicted"/>